<evidence type="ECO:0000256" key="5">
    <source>
        <dbReference type="ARBA" id="ARBA00022786"/>
    </source>
</evidence>
<dbReference type="EMBL" id="KB097572">
    <property type="protein sequence ID" value="ESN94142.1"/>
    <property type="molecule type" value="Genomic_DNA"/>
</dbReference>
<dbReference type="InterPro" id="IPR018965">
    <property type="entry name" value="Ub-activating_enz_E1_C"/>
</dbReference>
<sequence>MLKLASAEVFLFGLGALGIEIAKNLVLAGVKTLTLWDQKIATVEDLGTQFFIREEDVGMKKTRSQASLNRLIELNAYVDVKLSDIALDNDVNDVDGDDDDGGKFEFLNSYQCVIVTELSLGMQLKINKFCRSRDPQIKFIAADIYGLLCWSFCDFGDSFDVLDPDGEEPKEAFISSITKSNPGIVSTMESSKHGFEDGDTVEFREMSSMSALNGTICQIKVISPNKFSIIDTTGDEYSSFSGGGVVKQVKVVKNVKFESLERQLKHPTYLTVDLGKFSSPLSIHLSMLTLHEYAKRCQLPSFRWLVCVVCVNTTFQNWADIDKSILRCCCLTSNGGTLPPLGAFLGGIVAQEVLKALCNKFTPIYQWLHFDAVELMDGSLIAGEQHDSSDGLSSPRYGSVIACIGKELMEKLYDIKLFLVGCGAIGCELLKNFALLGLGTRNGVVTITDYDLIEKSNLNRQFLFRSHHIQKPKSLTAASSLQQINPDMKIEAHQNKVGWETESTIYTDDFIQSQDVLVNALDNVEARKYMDSRSVTNQRPLLESGTSSTKGHVQVIVPFLTESYASQIDPQDSLDVPYCTLRSFPANMEHCIEWARDKFESMFTQKISSYNTFWSKYSLAEIERKLKNGEPMEHLKGACKVAIRQPSSWGECLTLARNDFEKFFNHKAKELLIAFPLDTKTNDGNNFWQLPKRPPSPLNFDPHDDLHFSFVWSCAHLYASISNIKDIGSKEESISHLKSLPAVQFVSKNKPIETDEKVKKPDKQQQHPSEEPSDDDLNKFAQLVASVKAKFGDRDPAQLKAESFEKDNDANHHIDFISAFSNLRGQMYGIERMDRLQIKKIAGRIVPAIATTTASVAALVAIELLKVVKKCGLSNFRNTFLNMALPVIVMSEPGSAKQTLLSNGMQYSIWDRWEVHGDGKMTLDQFMKTIKKKYKMEPVLVVQGMKLIYSLDMLVLHKKRLNQSLISLIKVQPNKSYADLVVSFKSNKLDENGLRVDESGPEIRFYIKK</sequence>
<dbReference type="InterPro" id="IPR045886">
    <property type="entry name" value="ThiF/MoeB/HesA"/>
</dbReference>
<dbReference type="InterPro" id="IPR018075">
    <property type="entry name" value="UBQ-activ_enz_E1"/>
</dbReference>
<dbReference type="Gene3D" id="3.50.50.80">
    <property type="entry name" value="Ubiquitin-activating enzyme E1, inactive adenylation domain, subdomain 1"/>
    <property type="match status" value="1"/>
</dbReference>
<feature type="domain" description="Ubiquitin-activating enzyme E1 C-terminal" evidence="8">
    <location>
        <begin position="876"/>
        <end position="1003"/>
    </location>
</feature>
<dbReference type="PANTHER" id="PTHR10953">
    <property type="entry name" value="UBIQUITIN-ACTIVATING ENZYME E1"/>
    <property type="match status" value="1"/>
</dbReference>
<protein>
    <recommendedName>
        <fullName evidence="8">Ubiquitin-activating enzyme E1 C-terminal domain-containing protein</fullName>
    </recommendedName>
</protein>
<dbReference type="GO" id="GO:0006511">
    <property type="term" value="P:ubiquitin-dependent protein catabolic process"/>
    <property type="evidence" value="ECO:0000318"/>
    <property type="project" value="GO_Central"/>
</dbReference>
<evidence type="ECO:0000256" key="3">
    <source>
        <dbReference type="ARBA" id="ARBA00022598"/>
    </source>
</evidence>
<dbReference type="Pfam" id="PF10585">
    <property type="entry name" value="UBA_E1_SCCH"/>
    <property type="match status" value="1"/>
</dbReference>
<dbReference type="FunFam" id="1.10.10.2660:FF:000003">
    <property type="entry name" value="ubiquitin-like modifier-activating enzyme 6 isoform X1"/>
    <property type="match status" value="1"/>
</dbReference>
<feature type="compositionally biased region" description="Basic and acidic residues" evidence="7">
    <location>
        <begin position="751"/>
        <end position="770"/>
    </location>
</feature>
<dbReference type="InterPro" id="IPR035985">
    <property type="entry name" value="Ubiquitin-activating_enz"/>
</dbReference>
<dbReference type="GO" id="GO:0005737">
    <property type="term" value="C:cytoplasm"/>
    <property type="evidence" value="ECO:0000318"/>
    <property type="project" value="GO_Central"/>
</dbReference>
<dbReference type="Gene3D" id="3.40.50.12550">
    <property type="entry name" value="Ubiquitin-activating enzyme E1, inactive adenylation domain, subdomain 2"/>
    <property type="match status" value="1"/>
</dbReference>
<keyword evidence="4" id="KW-0547">Nucleotide-binding</keyword>
<dbReference type="RefSeq" id="XP_009027869.1">
    <property type="nucleotide sequence ID" value="XM_009029621.1"/>
</dbReference>
<dbReference type="OMA" id="WSHCVEL"/>
<dbReference type="SUPFAM" id="SSF69572">
    <property type="entry name" value="Activating enzymes of the ubiquitin-like proteins"/>
    <property type="match status" value="2"/>
</dbReference>
<dbReference type="STRING" id="6412.T1EDE1"/>
<dbReference type="KEGG" id="hro:HELRODRAFT_103068"/>
<dbReference type="HOGENOM" id="CLU_002556_0_0_1"/>
<evidence type="ECO:0000259" key="8">
    <source>
        <dbReference type="SMART" id="SM00985"/>
    </source>
</evidence>
<evidence type="ECO:0000256" key="4">
    <source>
        <dbReference type="ARBA" id="ARBA00022741"/>
    </source>
</evidence>
<keyword evidence="3" id="KW-0436">Ligase</keyword>
<dbReference type="GO" id="GO:0019780">
    <property type="term" value="F:FAT10 activating enzyme activity"/>
    <property type="evidence" value="ECO:0000318"/>
    <property type="project" value="GO_Central"/>
</dbReference>
<dbReference type="InterPro" id="IPR038252">
    <property type="entry name" value="UBA_E1_C_sf"/>
</dbReference>
<feature type="region of interest" description="Disordered" evidence="7">
    <location>
        <begin position="751"/>
        <end position="776"/>
    </location>
</feature>
<dbReference type="GO" id="GO:0006974">
    <property type="term" value="P:DNA damage response"/>
    <property type="evidence" value="ECO:0000318"/>
    <property type="project" value="GO_Central"/>
</dbReference>
<dbReference type="Gene3D" id="3.40.50.720">
    <property type="entry name" value="NAD(P)-binding Rossmann-like Domain"/>
    <property type="match status" value="1"/>
</dbReference>
<reference evidence="10" key="3">
    <citation type="submission" date="2015-06" db="UniProtKB">
        <authorList>
            <consortium name="EnsemblMetazoa"/>
        </authorList>
    </citation>
    <scope>IDENTIFICATION</scope>
</reference>
<dbReference type="EMBL" id="AMQM01007155">
    <property type="status" value="NOT_ANNOTATED_CDS"/>
    <property type="molecule type" value="Genomic_DNA"/>
</dbReference>
<reference evidence="9 11" key="2">
    <citation type="journal article" date="2013" name="Nature">
        <title>Insights into bilaterian evolution from three spiralian genomes.</title>
        <authorList>
            <person name="Simakov O."/>
            <person name="Marletaz F."/>
            <person name="Cho S.J."/>
            <person name="Edsinger-Gonzales E."/>
            <person name="Havlak P."/>
            <person name="Hellsten U."/>
            <person name="Kuo D.H."/>
            <person name="Larsson T."/>
            <person name="Lv J."/>
            <person name="Arendt D."/>
            <person name="Savage R."/>
            <person name="Osoegawa K."/>
            <person name="de Jong P."/>
            <person name="Grimwood J."/>
            <person name="Chapman J.A."/>
            <person name="Shapiro H."/>
            <person name="Aerts A."/>
            <person name="Otillar R.P."/>
            <person name="Terry A.Y."/>
            <person name="Boore J.L."/>
            <person name="Grigoriev I.V."/>
            <person name="Lindberg D.R."/>
            <person name="Seaver E.C."/>
            <person name="Weisblat D.A."/>
            <person name="Putnam N.H."/>
            <person name="Rokhsar D.S."/>
        </authorList>
    </citation>
    <scope>NUCLEOTIDE SEQUENCE</scope>
</reference>
<dbReference type="Proteomes" id="UP000015101">
    <property type="component" value="Unassembled WGS sequence"/>
</dbReference>
<dbReference type="CTD" id="20194593"/>
<comment type="similarity">
    <text evidence="2">Belongs to the ubiquitin-activating E1 family.</text>
</comment>
<dbReference type="InterPro" id="IPR032418">
    <property type="entry name" value="E1_FCCH"/>
</dbReference>
<dbReference type="InterPro" id="IPR042449">
    <property type="entry name" value="Ub-E1_IAD_1"/>
</dbReference>
<dbReference type="GO" id="GO:0004839">
    <property type="term" value="F:ubiquitin activating enzyme activity"/>
    <property type="evidence" value="ECO:0000318"/>
    <property type="project" value="GO_Central"/>
</dbReference>
<dbReference type="Pfam" id="PF09358">
    <property type="entry name" value="E1_UFD"/>
    <property type="match status" value="1"/>
</dbReference>
<accession>T1EDE1</accession>
<dbReference type="InterPro" id="IPR019572">
    <property type="entry name" value="UBA_E1_SCCH"/>
</dbReference>
<dbReference type="NCBIfam" id="TIGR01408">
    <property type="entry name" value="Ube1"/>
    <property type="match status" value="1"/>
</dbReference>
<name>T1EDE1_HELRO</name>
<dbReference type="Pfam" id="PF16191">
    <property type="entry name" value="E1_4HB"/>
    <property type="match status" value="1"/>
</dbReference>
<evidence type="ECO:0000256" key="2">
    <source>
        <dbReference type="ARBA" id="ARBA00005673"/>
    </source>
</evidence>
<evidence type="ECO:0000313" key="10">
    <source>
        <dbReference type="EnsemblMetazoa" id="HelroP103068"/>
    </source>
</evidence>
<dbReference type="InParanoid" id="T1EDE1"/>
<dbReference type="eggNOG" id="KOG2012">
    <property type="taxonomic scope" value="Eukaryota"/>
</dbReference>
<evidence type="ECO:0000256" key="6">
    <source>
        <dbReference type="ARBA" id="ARBA00022840"/>
    </source>
</evidence>
<keyword evidence="5" id="KW-0833">Ubl conjugation pathway</keyword>
<dbReference type="Pfam" id="PF00899">
    <property type="entry name" value="ThiF"/>
    <property type="match status" value="1"/>
</dbReference>
<gene>
    <name evidence="10" type="primary">20194593</name>
    <name evidence="9" type="ORF">HELRODRAFT_103068</name>
</gene>
<dbReference type="EnsemblMetazoa" id="HelroT103068">
    <property type="protein sequence ID" value="HelroP103068"/>
    <property type="gene ID" value="HelroG103068"/>
</dbReference>
<dbReference type="InterPro" id="IPR000011">
    <property type="entry name" value="UBQ/SUMO-activ_enz_E1-like"/>
</dbReference>
<evidence type="ECO:0000256" key="7">
    <source>
        <dbReference type="SAM" id="MobiDB-lite"/>
    </source>
</evidence>
<evidence type="ECO:0000313" key="11">
    <source>
        <dbReference type="Proteomes" id="UP000015101"/>
    </source>
</evidence>
<evidence type="ECO:0000256" key="1">
    <source>
        <dbReference type="ARBA" id="ARBA00004906"/>
    </source>
</evidence>
<dbReference type="FunFam" id="3.50.50.80:FF:000002">
    <property type="entry name" value="SUMO-activating enzyme subunit 2"/>
    <property type="match status" value="1"/>
</dbReference>
<dbReference type="AlphaFoldDB" id="T1EDE1"/>
<dbReference type="Gene3D" id="3.10.290.60">
    <property type="entry name" value="Ubiquitin-activating enzyme E1, UFD domain"/>
    <property type="match status" value="1"/>
</dbReference>
<dbReference type="Gene3D" id="1.10.10.2660">
    <property type="entry name" value="Ubiquitin-activating enzyme E1, SCCH domain"/>
    <property type="match status" value="1"/>
</dbReference>
<dbReference type="InterPro" id="IPR000594">
    <property type="entry name" value="ThiF_NAD_FAD-bd"/>
</dbReference>
<dbReference type="Pfam" id="PF16190">
    <property type="entry name" value="E1_FCCH"/>
    <property type="match status" value="1"/>
</dbReference>
<dbReference type="OrthoDB" id="10252231at2759"/>
<evidence type="ECO:0000313" key="9">
    <source>
        <dbReference type="EMBL" id="ESN94142.1"/>
    </source>
</evidence>
<dbReference type="InterPro" id="IPR042302">
    <property type="entry name" value="E1_FCCH_sf"/>
</dbReference>
<keyword evidence="11" id="KW-1185">Reference proteome</keyword>
<proteinExistence type="inferred from homology"/>
<dbReference type="Gene3D" id="2.40.30.180">
    <property type="entry name" value="Ubiquitin-activating enzyme E1, FCCH domain"/>
    <property type="match status" value="1"/>
</dbReference>
<keyword evidence="6" id="KW-0067">ATP-binding</keyword>
<dbReference type="PRINTS" id="PR01849">
    <property type="entry name" value="UBIQUITINACT"/>
</dbReference>
<dbReference type="InterPro" id="IPR032420">
    <property type="entry name" value="E1_4HB"/>
</dbReference>
<dbReference type="GeneID" id="20194593"/>
<dbReference type="SMART" id="SM00985">
    <property type="entry name" value="UBA_e1_C"/>
    <property type="match status" value="1"/>
</dbReference>
<organism evidence="10 11">
    <name type="scientific">Helobdella robusta</name>
    <name type="common">Californian leech</name>
    <dbReference type="NCBI Taxonomy" id="6412"/>
    <lineage>
        <taxon>Eukaryota</taxon>
        <taxon>Metazoa</taxon>
        <taxon>Spiralia</taxon>
        <taxon>Lophotrochozoa</taxon>
        <taxon>Annelida</taxon>
        <taxon>Clitellata</taxon>
        <taxon>Hirudinea</taxon>
        <taxon>Rhynchobdellida</taxon>
        <taxon>Glossiphoniidae</taxon>
        <taxon>Helobdella</taxon>
    </lineage>
</organism>
<comment type="pathway">
    <text evidence="1">Protein modification; protein ubiquitination.</text>
</comment>
<dbReference type="UniPathway" id="UPA00143"/>
<dbReference type="GO" id="GO:0016567">
    <property type="term" value="P:protein ubiquitination"/>
    <property type="evidence" value="ECO:0000318"/>
    <property type="project" value="GO_Central"/>
</dbReference>
<dbReference type="PANTHER" id="PTHR10953:SF186">
    <property type="entry name" value="UBIQUITIN-LIKE MODIFIER-ACTIVATING ENZYME 6"/>
    <property type="match status" value="1"/>
</dbReference>
<dbReference type="InterPro" id="IPR042063">
    <property type="entry name" value="Ubi_acti_E1_SCCH"/>
</dbReference>
<dbReference type="GO" id="GO:0005634">
    <property type="term" value="C:nucleus"/>
    <property type="evidence" value="ECO:0000318"/>
    <property type="project" value="GO_Central"/>
</dbReference>
<dbReference type="GO" id="GO:0005524">
    <property type="term" value="F:ATP binding"/>
    <property type="evidence" value="ECO:0007669"/>
    <property type="project" value="UniProtKB-KW"/>
</dbReference>
<dbReference type="FunFam" id="2.40.30.180:FF:000002">
    <property type="entry name" value="Ubiquitin-activating enzyme E1 2"/>
    <property type="match status" value="1"/>
</dbReference>
<reference evidence="11" key="1">
    <citation type="submission" date="2012-12" db="EMBL/GenBank/DDBJ databases">
        <authorList>
            <person name="Hellsten U."/>
            <person name="Grimwood J."/>
            <person name="Chapman J.A."/>
            <person name="Shapiro H."/>
            <person name="Aerts A."/>
            <person name="Otillar R.P."/>
            <person name="Terry A.Y."/>
            <person name="Boore J.L."/>
            <person name="Simakov O."/>
            <person name="Marletaz F."/>
            <person name="Cho S.-J."/>
            <person name="Edsinger-Gonzales E."/>
            <person name="Havlak P."/>
            <person name="Kuo D.-H."/>
            <person name="Larsson T."/>
            <person name="Lv J."/>
            <person name="Arendt D."/>
            <person name="Savage R."/>
            <person name="Osoegawa K."/>
            <person name="de Jong P."/>
            <person name="Lindberg D.R."/>
            <person name="Seaver E.C."/>
            <person name="Weisblat D.A."/>
            <person name="Putnam N.H."/>
            <person name="Grigoriev I.V."/>
            <person name="Rokhsar D.S."/>
        </authorList>
    </citation>
    <scope>NUCLEOTIDE SEQUENCE</scope>
</reference>